<feature type="disulfide bond" evidence="1">
    <location>
        <begin position="251"/>
        <end position="260"/>
    </location>
</feature>
<feature type="disulfide bond" evidence="1">
    <location>
        <begin position="261"/>
        <end position="271"/>
    </location>
</feature>
<organism evidence="3 4">
    <name type="scientific">Ramularia collo-cygni</name>
    <dbReference type="NCBI Taxonomy" id="112498"/>
    <lineage>
        <taxon>Eukaryota</taxon>
        <taxon>Fungi</taxon>
        <taxon>Dikarya</taxon>
        <taxon>Ascomycota</taxon>
        <taxon>Pezizomycotina</taxon>
        <taxon>Dothideomycetes</taxon>
        <taxon>Dothideomycetidae</taxon>
        <taxon>Mycosphaerellales</taxon>
        <taxon>Mycosphaerellaceae</taxon>
        <taxon>Ramularia</taxon>
    </lineage>
</organism>
<dbReference type="Pfam" id="PF00314">
    <property type="entry name" value="Thaumatin"/>
    <property type="match status" value="1"/>
</dbReference>
<evidence type="ECO:0000313" key="3">
    <source>
        <dbReference type="EMBL" id="CZT18723.1"/>
    </source>
</evidence>
<evidence type="ECO:0000256" key="1">
    <source>
        <dbReference type="PIRSR" id="PIRSR002703-1"/>
    </source>
</evidence>
<name>A0A2D3VDR0_9PEZI</name>
<feature type="disulfide bond" evidence="1">
    <location>
        <begin position="89"/>
        <end position="100"/>
    </location>
</feature>
<dbReference type="InterPro" id="IPR037176">
    <property type="entry name" value="Osmotin/thaumatin-like_sf"/>
</dbReference>
<gene>
    <name evidence="3" type="ORF">RCC_04567</name>
</gene>
<dbReference type="Gene3D" id="2.60.110.10">
    <property type="entry name" value="Thaumatin"/>
    <property type="match status" value="1"/>
</dbReference>
<dbReference type="STRING" id="112498.A0A2D3VDR0"/>
<feature type="chain" id="PRO_5013622451" evidence="2">
    <location>
        <begin position="17"/>
        <end position="373"/>
    </location>
</feature>
<dbReference type="InterPro" id="IPR001938">
    <property type="entry name" value="Thaumatin"/>
</dbReference>
<evidence type="ECO:0000256" key="2">
    <source>
        <dbReference type="SAM" id="SignalP"/>
    </source>
</evidence>
<dbReference type="PIRSF" id="PIRSF002703">
    <property type="entry name" value="Thaumatin"/>
    <property type="match status" value="1"/>
</dbReference>
<feature type="signal peptide" evidence="2">
    <location>
        <begin position="1"/>
        <end position="16"/>
    </location>
</feature>
<dbReference type="PRINTS" id="PR00347">
    <property type="entry name" value="THAUMATIN"/>
</dbReference>
<reference evidence="3 4" key="1">
    <citation type="submission" date="2016-03" db="EMBL/GenBank/DDBJ databases">
        <authorList>
            <person name="Ploux O."/>
        </authorList>
    </citation>
    <scope>NUCLEOTIDE SEQUENCE [LARGE SCALE GENOMIC DNA]</scope>
    <source>
        <strain evidence="3 4">URUG2</strain>
    </source>
</reference>
<feature type="disulfide bond" evidence="1">
    <location>
        <begin position="42"/>
        <end position="312"/>
    </location>
</feature>
<accession>A0A2D3VDR0</accession>
<feature type="unsure residue" description="D or N" evidence="3">
    <location>
        <position position="167"/>
    </location>
</feature>
<dbReference type="AlphaFoldDB" id="A0A2D3VDR0"/>
<dbReference type="PANTHER" id="PTHR31048">
    <property type="entry name" value="OS03G0233200 PROTEIN"/>
    <property type="match status" value="1"/>
</dbReference>
<sequence length="373" mass="40121">MRVFLSLCVLVAFANAEHHMQRRVEPRQNSNQTFGITISNQCKETIWPGIVTQGGDEPTAQGFALNAGSSRTISVASDWQGRVWGRTNCSFSNGQSQGQCTTGECGQLDCRQAGNPPATLAEFTMAGSQGQTFYDISLVDGYNLPMAIVLNTEGVDALKNYPAKSTDPSCVGTASNLAPQNFNPYSNNQQFLGTTSSSPMDFDTKNTASSVANWCPWDLQINPPTTPGNGVYPYPDSNVVRPAFNPCIAACKKYNKAKYCCTGQYSPAGSCSPDYFAKAAKSVCPDAYSFAQDDQTSTFIVPMGGRFEVIFCPGGRSTNIIASNDKVGSSGSASTSSKSAFTARWLLIDGSAWSGKVWFALWVIMLVPWKWGA</sequence>
<evidence type="ECO:0000313" key="4">
    <source>
        <dbReference type="Proteomes" id="UP000225277"/>
    </source>
</evidence>
<dbReference type="EMBL" id="FJUY01000006">
    <property type="protein sequence ID" value="CZT18723.1"/>
    <property type="molecule type" value="Genomic_DNA"/>
</dbReference>
<dbReference type="SMART" id="SM00205">
    <property type="entry name" value="THN"/>
    <property type="match status" value="1"/>
</dbReference>
<proteinExistence type="predicted"/>
<feature type="disulfide bond" evidence="1">
    <location>
        <begin position="170"/>
        <end position="284"/>
    </location>
</feature>
<feature type="disulfide bond" evidence="1">
    <location>
        <begin position="215"/>
        <end position="247"/>
    </location>
</feature>
<dbReference type="OrthoDB" id="430315at2759"/>
<feature type="disulfide bond" evidence="1">
    <location>
        <begin position="105"/>
        <end position="110"/>
    </location>
</feature>
<protein>
    <submittedName>
        <fullName evidence="3">Related to pathogenesis-related protein PR5K (Thaumatin family)</fullName>
    </submittedName>
</protein>
<dbReference type="SUPFAM" id="SSF49870">
    <property type="entry name" value="Osmotin, thaumatin-like protein"/>
    <property type="match status" value="1"/>
</dbReference>
<keyword evidence="2" id="KW-0732">Signal</keyword>
<dbReference type="PROSITE" id="PS51367">
    <property type="entry name" value="THAUMATIN_2"/>
    <property type="match status" value="1"/>
</dbReference>
<keyword evidence="4" id="KW-1185">Reference proteome</keyword>
<dbReference type="Proteomes" id="UP000225277">
    <property type="component" value="Unassembled WGS sequence"/>
</dbReference>
<keyword evidence="1" id="KW-1015">Disulfide bond</keyword>